<dbReference type="RefSeq" id="WP_125499616.1">
    <property type="nucleotide sequence ID" value="NZ_BMWH01000057.1"/>
</dbReference>
<dbReference type="SUPFAM" id="SSF55874">
    <property type="entry name" value="ATPase domain of HSP90 chaperone/DNA topoisomerase II/histidine kinase"/>
    <property type="match status" value="1"/>
</dbReference>
<protein>
    <recommendedName>
        <fullName evidence="2">Histidine kinase/HSP90-like ATPase domain-containing protein</fullName>
    </recommendedName>
</protein>
<dbReference type="EMBL" id="BMWH01000057">
    <property type="protein sequence ID" value="GHA18777.1"/>
    <property type="molecule type" value="Genomic_DNA"/>
</dbReference>
<dbReference type="PANTHER" id="PTHR35526:SF3">
    <property type="entry name" value="ANTI-SIGMA-F FACTOR RSBW"/>
    <property type="match status" value="1"/>
</dbReference>
<reference evidence="3" key="2">
    <citation type="submission" date="2020-09" db="EMBL/GenBank/DDBJ databases">
        <authorList>
            <person name="Sun Q."/>
            <person name="Ohkuma M."/>
        </authorList>
    </citation>
    <scope>NUCLEOTIDE SEQUENCE</scope>
    <source>
        <strain evidence="3">JCM 5016</strain>
    </source>
</reference>
<dbReference type="AlphaFoldDB" id="A0A918VSH7"/>
<keyword evidence="1" id="KW-0808">Transferase</keyword>
<dbReference type="PANTHER" id="PTHR35526">
    <property type="entry name" value="ANTI-SIGMA-F FACTOR RSBW-RELATED"/>
    <property type="match status" value="1"/>
</dbReference>
<evidence type="ECO:0000259" key="2">
    <source>
        <dbReference type="Pfam" id="PF13581"/>
    </source>
</evidence>
<keyword evidence="1" id="KW-0723">Serine/threonine-protein kinase</keyword>
<dbReference type="Pfam" id="PF13581">
    <property type="entry name" value="HATPase_c_2"/>
    <property type="match status" value="1"/>
</dbReference>
<dbReference type="InterPro" id="IPR050267">
    <property type="entry name" value="Anti-sigma-factor_SerPK"/>
</dbReference>
<evidence type="ECO:0000313" key="4">
    <source>
        <dbReference type="Proteomes" id="UP000623010"/>
    </source>
</evidence>
<dbReference type="Proteomes" id="UP000623010">
    <property type="component" value="Unassembled WGS sequence"/>
</dbReference>
<keyword evidence="1" id="KW-0418">Kinase</keyword>
<keyword evidence="4" id="KW-1185">Reference proteome</keyword>
<evidence type="ECO:0000313" key="3">
    <source>
        <dbReference type="EMBL" id="GHA18777.1"/>
    </source>
</evidence>
<dbReference type="InterPro" id="IPR036890">
    <property type="entry name" value="HATPase_C_sf"/>
</dbReference>
<comment type="caution">
    <text evidence="3">The sequence shown here is derived from an EMBL/GenBank/DDBJ whole genome shotgun (WGS) entry which is preliminary data.</text>
</comment>
<sequence length="169" mass="18533">MPPRVDGTAGTTNQVVARLQDTPTIGLPFFEMTLPCEPSRVGFVRRACTAWARRHCRLPEHQVDVLDLVVSELCTNALLYGREDAFAVRGWMPTHSWVRLEVNDRTPSAIPVPQHVGSESVSGRGLCLVDALVSELKGTWGFSADGSVAWCQVPTVLPCFDVTVEETDV</sequence>
<name>A0A918VSH7_9ACTN</name>
<accession>A0A918VSH7</accession>
<gene>
    <name evidence="3" type="ORF">GCM10010389_65830</name>
</gene>
<dbReference type="InterPro" id="IPR003594">
    <property type="entry name" value="HATPase_dom"/>
</dbReference>
<proteinExistence type="predicted"/>
<dbReference type="GO" id="GO:0004674">
    <property type="term" value="F:protein serine/threonine kinase activity"/>
    <property type="evidence" value="ECO:0007669"/>
    <property type="project" value="UniProtKB-KW"/>
</dbReference>
<feature type="domain" description="Histidine kinase/HSP90-like ATPase" evidence="2">
    <location>
        <begin position="35"/>
        <end position="136"/>
    </location>
</feature>
<dbReference type="Gene3D" id="3.30.565.10">
    <property type="entry name" value="Histidine kinase-like ATPase, C-terminal domain"/>
    <property type="match status" value="1"/>
</dbReference>
<dbReference type="CDD" id="cd16936">
    <property type="entry name" value="HATPase_RsbW-like"/>
    <property type="match status" value="1"/>
</dbReference>
<evidence type="ECO:0000256" key="1">
    <source>
        <dbReference type="ARBA" id="ARBA00022527"/>
    </source>
</evidence>
<organism evidence="3 4">
    <name type="scientific">Streptomyces echinoruber</name>
    <dbReference type="NCBI Taxonomy" id="68898"/>
    <lineage>
        <taxon>Bacteria</taxon>
        <taxon>Bacillati</taxon>
        <taxon>Actinomycetota</taxon>
        <taxon>Actinomycetes</taxon>
        <taxon>Kitasatosporales</taxon>
        <taxon>Streptomycetaceae</taxon>
        <taxon>Streptomyces</taxon>
    </lineage>
</organism>
<reference evidence="3" key="1">
    <citation type="journal article" date="2014" name="Int. J. Syst. Evol. Microbiol.">
        <title>Complete genome sequence of Corynebacterium casei LMG S-19264T (=DSM 44701T), isolated from a smear-ripened cheese.</title>
        <authorList>
            <consortium name="US DOE Joint Genome Institute (JGI-PGF)"/>
            <person name="Walter F."/>
            <person name="Albersmeier A."/>
            <person name="Kalinowski J."/>
            <person name="Ruckert C."/>
        </authorList>
    </citation>
    <scope>NUCLEOTIDE SEQUENCE</scope>
    <source>
        <strain evidence="3">JCM 5016</strain>
    </source>
</reference>